<evidence type="ECO:0000313" key="10">
    <source>
        <dbReference type="EMBL" id="MDW8802615.1"/>
    </source>
</evidence>
<dbReference type="InterPro" id="IPR011527">
    <property type="entry name" value="ABC1_TM_dom"/>
</dbReference>
<feature type="domain" description="ABC transmembrane type-1" evidence="9">
    <location>
        <begin position="19"/>
        <end position="305"/>
    </location>
</feature>
<feature type="transmembrane region" description="Helical" evidence="7">
    <location>
        <begin position="15"/>
        <end position="35"/>
    </location>
</feature>
<gene>
    <name evidence="10" type="primary">cydC</name>
    <name evidence="10" type="ORF">P8V03_15820</name>
</gene>
<reference evidence="10 11" key="1">
    <citation type="submission" date="2023-04" db="EMBL/GenBank/DDBJ databases">
        <title>Clostridium tannerae sp. nov., isolated from the fecal material of an alpaca.</title>
        <authorList>
            <person name="Miller S."/>
            <person name="Hendry M."/>
            <person name="King J."/>
            <person name="Sankaranarayanan K."/>
            <person name="Lawson P.A."/>
        </authorList>
    </citation>
    <scope>NUCLEOTIDE SEQUENCE [LARGE SCALE GENOMIC DNA]</scope>
    <source>
        <strain evidence="10 11">A1-XYC3</strain>
    </source>
</reference>
<dbReference type="RefSeq" id="WP_318798923.1">
    <property type="nucleotide sequence ID" value="NZ_JARUJP010000024.1"/>
</dbReference>
<dbReference type="PROSITE" id="PS50893">
    <property type="entry name" value="ABC_TRANSPORTER_2"/>
    <property type="match status" value="1"/>
</dbReference>
<keyword evidence="11" id="KW-1185">Reference proteome</keyword>
<feature type="domain" description="ABC transporter" evidence="8">
    <location>
        <begin position="357"/>
        <end position="591"/>
    </location>
</feature>
<dbReference type="InterPro" id="IPR027417">
    <property type="entry name" value="P-loop_NTPase"/>
</dbReference>
<protein>
    <submittedName>
        <fullName evidence="10">Thiol reductant ABC exporter subunit CydC</fullName>
    </submittedName>
</protein>
<dbReference type="Pfam" id="PF00005">
    <property type="entry name" value="ABC_tran"/>
    <property type="match status" value="1"/>
</dbReference>
<comment type="caution">
    <text evidence="10">The sequence shown here is derived from an EMBL/GenBank/DDBJ whole genome shotgun (WGS) entry which is preliminary data.</text>
</comment>
<organism evidence="10 11">
    <name type="scientific">Clostridium tanneri</name>
    <dbReference type="NCBI Taxonomy" id="3037988"/>
    <lineage>
        <taxon>Bacteria</taxon>
        <taxon>Bacillati</taxon>
        <taxon>Bacillota</taxon>
        <taxon>Clostridia</taxon>
        <taxon>Eubacteriales</taxon>
        <taxon>Clostridiaceae</taxon>
        <taxon>Clostridium</taxon>
    </lineage>
</organism>
<dbReference type="Proteomes" id="UP001281656">
    <property type="component" value="Unassembled WGS sequence"/>
</dbReference>
<evidence type="ECO:0000259" key="8">
    <source>
        <dbReference type="PROSITE" id="PS50893"/>
    </source>
</evidence>
<dbReference type="InterPro" id="IPR017871">
    <property type="entry name" value="ABC_transporter-like_CS"/>
</dbReference>
<name>A0ABU4JWU4_9CLOT</name>
<keyword evidence="5 7" id="KW-1133">Transmembrane helix</keyword>
<evidence type="ECO:0000256" key="5">
    <source>
        <dbReference type="ARBA" id="ARBA00022989"/>
    </source>
</evidence>
<dbReference type="InterPro" id="IPR003439">
    <property type="entry name" value="ABC_transporter-like_ATP-bd"/>
</dbReference>
<dbReference type="Pfam" id="PF00664">
    <property type="entry name" value="ABC_membrane"/>
    <property type="match status" value="1"/>
</dbReference>
<proteinExistence type="predicted"/>
<accession>A0ABU4JWU4</accession>
<dbReference type="Gene3D" id="1.20.1560.10">
    <property type="entry name" value="ABC transporter type 1, transmembrane domain"/>
    <property type="match status" value="1"/>
</dbReference>
<dbReference type="InterPro" id="IPR036640">
    <property type="entry name" value="ABC1_TM_sf"/>
</dbReference>
<dbReference type="InterPro" id="IPR039421">
    <property type="entry name" value="Type_1_exporter"/>
</dbReference>
<feature type="transmembrane region" description="Helical" evidence="7">
    <location>
        <begin position="160"/>
        <end position="180"/>
    </location>
</feature>
<dbReference type="InterPro" id="IPR003593">
    <property type="entry name" value="AAA+_ATPase"/>
</dbReference>
<dbReference type="Gene3D" id="3.40.50.300">
    <property type="entry name" value="P-loop containing nucleotide triphosphate hydrolases"/>
    <property type="match status" value="1"/>
</dbReference>
<evidence type="ECO:0000256" key="4">
    <source>
        <dbReference type="ARBA" id="ARBA00022840"/>
    </source>
</evidence>
<dbReference type="PROSITE" id="PS00211">
    <property type="entry name" value="ABC_TRANSPORTER_1"/>
    <property type="match status" value="1"/>
</dbReference>
<evidence type="ECO:0000256" key="7">
    <source>
        <dbReference type="SAM" id="Phobius"/>
    </source>
</evidence>
<feature type="transmembrane region" description="Helical" evidence="7">
    <location>
        <begin position="134"/>
        <end position="154"/>
    </location>
</feature>
<dbReference type="EMBL" id="JARUJP010000024">
    <property type="protein sequence ID" value="MDW8802615.1"/>
    <property type="molecule type" value="Genomic_DNA"/>
</dbReference>
<keyword evidence="2 7" id="KW-0812">Transmembrane</keyword>
<feature type="transmembrane region" description="Helical" evidence="7">
    <location>
        <begin position="246"/>
        <end position="267"/>
    </location>
</feature>
<dbReference type="SUPFAM" id="SSF90123">
    <property type="entry name" value="ABC transporter transmembrane region"/>
    <property type="match status" value="1"/>
</dbReference>
<dbReference type="PANTHER" id="PTHR24221:SF653">
    <property type="entry name" value="TRANSPORT ATP-BINDING PROTEIN CYDC"/>
    <property type="match status" value="1"/>
</dbReference>
<feature type="transmembrane region" description="Helical" evidence="7">
    <location>
        <begin position="55"/>
        <end position="72"/>
    </location>
</feature>
<comment type="subcellular location">
    <subcellularLocation>
        <location evidence="1">Cell membrane</location>
        <topology evidence="1">Multi-pass membrane protein</topology>
    </subcellularLocation>
</comment>
<evidence type="ECO:0000259" key="9">
    <source>
        <dbReference type="PROSITE" id="PS50929"/>
    </source>
</evidence>
<dbReference type="InterPro" id="IPR014223">
    <property type="entry name" value="ABC_CydC/D"/>
</dbReference>
<keyword evidence="3" id="KW-0547">Nucleotide-binding</keyword>
<dbReference type="SUPFAM" id="SSF52540">
    <property type="entry name" value="P-loop containing nucleoside triphosphate hydrolases"/>
    <property type="match status" value="1"/>
</dbReference>
<evidence type="ECO:0000256" key="6">
    <source>
        <dbReference type="ARBA" id="ARBA00023136"/>
    </source>
</evidence>
<keyword evidence="4" id="KW-0067">ATP-binding</keyword>
<dbReference type="PROSITE" id="PS50929">
    <property type="entry name" value="ABC_TM1F"/>
    <property type="match status" value="1"/>
</dbReference>
<evidence type="ECO:0000256" key="1">
    <source>
        <dbReference type="ARBA" id="ARBA00004651"/>
    </source>
</evidence>
<evidence type="ECO:0000256" key="3">
    <source>
        <dbReference type="ARBA" id="ARBA00022741"/>
    </source>
</evidence>
<dbReference type="NCBIfam" id="TIGR02868">
    <property type="entry name" value="CydC"/>
    <property type="match status" value="1"/>
</dbReference>
<keyword evidence="6 7" id="KW-0472">Membrane</keyword>
<dbReference type="SMART" id="SM00382">
    <property type="entry name" value="AAA"/>
    <property type="match status" value="1"/>
</dbReference>
<evidence type="ECO:0000313" key="11">
    <source>
        <dbReference type="Proteomes" id="UP001281656"/>
    </source>
</evidence>
<sequence length="596" mass="68017">MRIFNLINYLMKKHIFFVIFSIFMGVLTIISNVGMLSTSSILISRAALHPEVLDLMVLIVAVRFFGISRGVFRYLERFFSHDTTFRVLSSTRRWVYKNFNDNYSEGHEGYKTGDIYTKIVKDVDVLKEFYLRGIYPLFIAILTGLVTVVVLSYFSIPLSIYYILFYIGCGFILPLALFFLSRRLIQKESQLKEELNLILLDFLKGVVEASIYSLKEEFNDKVNYLMDKLSEIEKKKNFINAVGDNLYSLALSLLVLLSLVITAPLIVEGRLEGIYYAMVPLSIMASFEALIPMTNVLYKFKEADNSGKNILSIIGIENKRGNNRENLNFSNNVIGKLTSQSSLSIDYSNDIISNCNLSVNNLSIYNSSKKFLIRDLSFNLPYGKKIAIVGTSGSGKSTVLRALLGFVNFHRGDIKIGGRSYSQLDKEEIRKFFTYVEQNSYIFNTTIRENLLIAKDKAEDAEIMEILRKCQIDTLIKELPDKLDTITGQYGFKISGGEKQRLLIGRALLKKSKIVLLDEPTASLDTKLEKKVVDFLHSSIKDKSCIWVTHRLISMDRMDEILVLNQGEVVERGTHKELLALKGRYYKLWSLQRAEA</sequence>
<evidence type="ECO:0000256" key="2">
    <source>
        <dbReference type="ARBA" id="ARBA00022692"/>
    </source>
</evidence>
<dbReference type="PANTHER" id="PTHR24221">
    <property type="entry name" value="ATP-BINDING CASSETTE SUB-FAMILY B"/>
    <property type="match status" value="1"/>
</dbReference>